<reference evidence="2 3" key="1">
    <citation type="submission" date="2022-05" db="EMBL/GenBank/DDBJ databases">
        <title>Genome Sequencing of Bee-Associated Microbes.</title>
        <authorList>
            <person name="Dunlap C."/>
        </authorList>
    </citation>
    <scope>NUCLEOTIDE SEQUENCE [LARGE SCALE GENOMIC DNA]</scope>
    <source>
        <strain evidence="2 3">NRRL B-14421</strain>
    </source>
</reference>
<dbReference type="Gene3D" id="6.10.340.10">
    <property type="match status" value="1"/>
</dbReference>
<keyword evidence="3" id="KW-1185">Reference proteome</keyword>
<dbReference type="Proteomes" id="UP001527099">
    <property type="component" value="Unassembled WGS sequence"/>
</dbReference>
<keyword evidence="1" id="KW-1133">Transmembrane helix</keyword>
<comment type="caution">
    <text evidence="2">The sequence shown here is derived from an EMBL/GenBank/DDBJ whole genome shotgun (WGS) entry which is preliminary data.</text>
</comment>
<keyword evidence="1" id="KW-0812">Transmembrane</keyword>
<protein>
    <recommendedName>
        <fullName evidence="4">HAMP domain-containing protein</fullName>
    </recommendedName>
</protein>
<feature type="transmembrane region" description="Helical" evidence="1">
    <location>
        <begin position="123"/>
        <end position="141"/>
    </location>
</feature>
<evidence type="ECO:0000256" key="1">
    <source>
        <dbReference type="SAM" id="Phobius"/>
    </source>
</evidence>
<evidence type="ECO:0000313" key="3">
    <source>
        <dbReference type="Proteomes" id="UP001527099"/>
    </source>
</evidence>
<evidence type="ECO:0008006" key="4">
    <source>
        <dbReference type="Google" id="ProtNLM"/>
    </source>
</evidence>
<organism evidence="2 3">
    <name type="scientific">Paenibacillus alginolyticus</name>
    <dbReference type="NCBI Taxonomy" id="59839"/>
    <lineage>
        <taxon>Bacteria</taxon>
        <taxon>Bacillati</taxon>
        <taxon>Bacillota</taxon>
        <taxon>Bacilli</taxon>
        <taxon>Bacillales</taxon>
        <taxon>Paenibacillaceae</taxon>
        <taxon>Paenibacillus</taxon>
    </lineage>
</organism>
<dbReference type="RefSeq" id="WP_268616653.1">
    <property type="nucleotide sequence ID" value="NZ_JAMDMX010000067.1"/>
</dbReference>
<keyword evidence="1" id="KW-0472">Membrane</keyword>
<accession>A0ABT4GGC7</accession>
<sequence>MITVSKQIDSNRVVALDLNLNALTGPQIIQGEQRRIYLFTGQGDYLSTNTYLAYPKTFQDHLEMKDALQALTQTSGTAYNTVHTSFGSYTVLSSNQNRWDWIVFSVIEESQAFPLLDSLKKQLVLVLLIAIILAVIVSVWLTNYIRKPVTTITRQFKAAARGELEAHLQLMMPLLLLCFPQVIEQGLDVAHHAVETVGKTMFRL</sequence>
<dbReference type="EMBL" id="JAMDMX010000067">
    <property type="protein sequence ID" value="MCY9695239.1"/>
    <property type="molecule type" value="Genomic_DNA"/>
</dbReference>
<proteinExistence type="predicted"/>
<evidence type="ECO:0000313" key="2">
    <source>
        <dbReference type="EMBL" id="MCY9695239.1"/>
    </source>
</evidence>
<name>A0ABT4GGC7_9BACL</name>
<gene>
    <name evidence="2" type="ORF">M5X19_20380</name>
</gene>